<dbReference type="STRING" id="1183432.AGR3A_Cc190064"/>
<dbReference type="Gene3D" id="3.30.2310.20">
    <property type="entry name" value="RelE-like"/>
    <property type="match status" value="1"/>
</dbReference>
<dbReference type="InterPro" id="IPR007712">
    <property type="entry name" value="RelE/ParE_toxin"/>
</dbReference>
<organism evidence="3 4">
    <name type="scientific">Agrobacterium tomkonis CFBP 6623</name>
    <dbReference type="NCBI Taxonomy" id="1183432"/>
    <lineage>
        <taxon>Bacteria</taxon>
        <taxon>Pseudomonadati</taxon>
        <taxon>Pseudomonadota</taxon>
        <taxon>Alphaproteobacteria</taxon>
        <taxon>Hyphomicrobiales</taxon>
        <taxon>Rhizobiaceae</taxon>
        <taxon>Rhizobium/Agrobacterium group</taxon>
        <taxon>Agrobacterium</taxon>
        <taxon>Agrobacterium tumefaciens complex</taxon>
    </lineage>
</organism>
<feature type="region of interest" description="Disordered" evidence="2">
    <location>
        <begin position="1"/>
        <end position="27"/>
    </location>
</feature>
<proteinExistence type="predicted"/>
<keyword evidence="1" id="KW-1277">Toxin-antitoxin system</keyword>
<protein>
    <submittedName>
        <fullName evidence="3">Uncharacterized protein</fullName>
    </submittedName>
</protein>
<keyword evidence="4" id="KW-1185">Reference proteome</keyword>
<evidence type="ECO:0000256" key="2">
    <source>
        <dbReference type="SAM" id="MobiDB-lite"/>
    </source>
</evidence>
<gene>
    <name evidence="3" type="ORF">AGR3A_Cc190064</name>
</gene>
<evidence type="ECO:0000313" key="3">
    <source>
        <dbReference type="EMBL" id="CUX14330.1"/>
    </source>
</evidence>
<sequence>MAACRDRGRIGGGRSRRVRDAGRTGKHRREIRQVYAVVMSGRKIRWTLQALRRLDEIGAHIETDNPAAAARVISRLVSAVDMLLDQPAMGRVGGGSRERGKPCFPTFPTSLPIALAGISKF</sequence>
<reference evidence="4" key="1">
    <citation type="submission" date="2016-01" db="EMBL/GenBank/DDBJ databases">
        <authorList>
            <person name="Regsiter A."/>
            <person name="william w."/>
        </authorList>
    </citation>
    <scope>NUCLEOTIDE SEQUENCE [LARGE SCALE GENOMIC DNA]</scope>
    <source>
        <strain evidence="4">CFBP 6623</strain>
    </source>
</reference>
<evidence type="ECO:0000256" key="1">
    <source>
        <dbReference type="ARBA" id="ARBA00022649"/>
    </source>
</evidence>
<evidence type="ECO:0000313" key="4">
    <source>
        <dbReference type="Proteomes" id="UP000191988"/>
    </source>
</evidence>
<dbReference type="InterPro" id="IPR035093">
    <property type="entry name" value="RelE/ParE_toxin_dom_sf"/>
</dbReference>
<dbReference type="EMBL" id="FBWK01000011">
    <property type="protein sequence ID" value="CUX14330.1"/>
    <property type="molecule type" value="Genomic_DNA"/>
</dbReference>
<dbReference type="Pfam" id="PF05016">
    <property type="entry name" value="ParE_toxin"/>
    <property type="match status" value="1"/>
</dbReference>
<accession>A0A1S7P0U7</accession>
<dbReference type="AlphaFoldDB" id="A0A1S7P0U7"/>
<name>A0A1S7P0U7_9HYPH</name>
<dbReference type="Proteomes" id="UP000191988">
    <property type="component" value="Unassembled WGS sequence"/>
</dbReference>